<dbReference type="EMBL" id="CP106793">
    <property type="protein sequence ID" value="UXY23720.1"/>
    <property type="molecule type" value="Genomic_DNA"/>
</dbReference>
<dbReference type="Gene3D" id="1.20.144.10">
    <property type="entry name" value="Phosphatidic acid phosphatase type 2/haloperoxidase"/>
    <property type="match status" value="1"/>
</dbReference>
<evidence type="ECO:0000259" key="2">
    <source>
        <dbReference type="SMART" id="SM00014"/>
    </source>
</evidence>
<gene>
    <name evidence="3" type="ORF">N8I84_37290</name>
</gene>
<keyword evidence="1" id="KW-0812">Transmembrane</keyword>
<dbReference type="Proteomes" id="UP001061298">
    <property type="component" value="Chromosome"/>
</dbReference>
<evidence type="ECO:0000313" key="3">
    <source>
        <dbReference type="EMBL" id="UXY23720.1"/>
    </source>
</evidence>
<keyword evidence="4" id="KW-1185">Reference proteome</keyword>
<dbReference type="SMART" id="SM00014">
    <property type="entry name" value="acidPPc"/>
    <property type="match status" value="1"/>
</dbReference>
<dbReference type="SUPFAM" id="SSF48317">
    <property type="entry name" value="Acid phosphatase/Vanadium-dependent haloperoxidase"/>
    <property type="match status" value="1"/>
</dbReference>
<evidence type="ECO:0000256" key="1">
    <source>
        <dbReference type="SAM" id="Phobius"/>
    </source>
</evidence>
<feature type="transmembrane region" description="Helical" evidence="1">
    <location>
        <begin position="188"/>
        <end position="207"/>
    </location>
</feature>
<feature type="transmembrane region" description="Helical" evidence="1">
    <location>
        <begin position="160"/>
        <end position="182"/>
    </location>
</feature>
<feature type="transmembrane region" description="Helical" evidence="1">
    <location>
        <begin position="130"/>
        <end position="153"/>
    </location>
</feature>
<keyword evidence="1" id="KW-1133">Transmembrane helix</keyword>
<dbReference type="PANTHER" id="PTHR14969">
    <property type="entry name" value="SPHINGOSINE-1-PHOSPHATE PHOSPHOHYDROLASE"/>
    <property type="match status" value="1"/>
</dbReference>
<dbReference type="InterPro" id="IPR036938">
    <property type="entry name" value="PAP2/HPO_sf"/>
</dbReference>
<accession>A0ABY6EAI9</accession>
<reference evidence="3" key="1">
    <citation type="submission" date="2022-10" db="EMBL/GenBank/DDBJ databases">
        <authorList>
            <person name="Mo P."/>
        </authorList>
    </citation>
    <scope>NUCLEOTIDE SEQUENCE</scope>
    <source>
        <strain evidence="3">HUAS 13-4</strain>
    </source>
</reference>
<keyword evidence="1" id="KW-0472">Membrane</keyword>
<sequence>MRRADTADLAGSTALGALAAFVLLALTVTGRGGAPLFGDTDLLHWSLAHRPPVAVAAARAVTYTGTGFVPYLLATAAGVVMGRTARRGVLAAAACVACLAVGQTVRYAVMTLAARPRPARTDWVTHASGWSFPSGHTTTAALTAGLLALAILVRAPRGRAGLVAVVLTWGVSVGLTRVYLGVHWFSDVLGGWLLALCWLSLCAYAAARLAPRTFAEATEPVRSPAS</sequence>
<name>A0ABY6EAI9_9ACTN</name>
<dbReference type="RefSeq" id="WP_263233915.1">
    <property type="nucleotide sequence ID" value="NZ_CP106793.1"/>
</dbReference>
<proteinExistence type="predicted"/>
<feature type="transmembrane region" description="Helical" evidence="1">
    <location>
        <begin position="57"/>
        <end position="81"/>
    </location>
</feature>
<dbReference type="Pfam" id="PF01569">
    <property type="entry name" value="PAP2"/>
    <property type="match status" value="1"/>
</dbReference>
<feature type="domain" description="Phosphatidic acid phosphatase type 2/haloperoxidase" evidence="2">
    <location>
        <begin position="88"/>
        <end position="203"/>
    </location>
</feature>
<protein>
    <submittedName>
        <fullName evidence="3">Phosphatase PAP2 family protein</fullName>
    </submittedName>
</protein>
<dbReference type="InterPro" id="IPR000326">
    <property type="entry name" value="PAP2/HPO"/>
</dbReference>
<evidence type="ECO:0000313" key="4">
    <source>
        <dbReference type="Proteomes" id="UP001061298"/>
    </source>
</evidence>
<dbReference type="PANTHER" id="PTHR14969:SF13">
    <property type="entry name" value="AT30094P"/>
    <property type="match status" value="1"/>
</dbReference>
<feature type="transmembrane region" description="Helical" evidence="1">
    <location>
        <begin position="88"/>
        <end position="110"/>
    </location>
</feature>
<organism evidence="3 4">
    <name type="scientific">Streptomyces cynarae</name>
    <dbReference type="NCBI Taxonomy" id="2981134"/>
    <lineage>
        <taxon>Bacteria</taxon>
        <taxon>Bacillati</taxon>
        <taxon>Actinomycetota</taxon>
        <taxon>Actinomycetes</taxon>
        <taxon>Kitasatosporales</taxon>
        <taxon>Streptomycetaceae</taxon>
        <taxon>Streptomyces</taxon>
    </lineage>
</organism>